<evidence type="ECO:0000256" key="3">
    <source>
        <dbReference type="ARBA" id="ARBA00022980"/>
    </source>
</evidence>
<dbReference type="OrthoDB" id="413436at2759"/>
<evidence type="ECO:0000313" key="9">
    <source>
        <dbReference type="RefSeq" id="XP_055872522.1"/>
    </source>
</evidence>
<comment type="similarity">
    <text evidence="1">Belongs to the universal ribosomal protein uS14 family.</text>
</comment>
<evidence type="ECO:0000313" key="8">
    <source>
        <dbReference type="Proteomes" id="UP001165740"/>
    </source>
</evidence>
<evidence type="ECO:0000256" key="2">
    <source>
        <dbReference type="ARBA" id="ARBA00011542"/>
    </source>
</evidence>
<dbReference type="InterPro" id="IPR001209">
    <property type="entry name" value="Ribosomal_uS14"/>
</dbReference>
<evidence type="ECO:0000256" key="4">
    <source>
        <dbReference type="ARBA" id="ARBA00023274"/>
    </source>
</evidence>
<dbReference type="InterPro" id="IPR018271">
    <property type="entry name" value="Ribosomal_uS14_CS"/>
</dbReference>
<sequence>MNSVLSNIASLSATKFSSITSKLCKSLLQISPINSHTTTAVNTVVPARGKCFEHHFLNRWMIRDYKRRLLVQEHSAVRQRLVAIKRCSVLPKEIQEVASQEIAALPRDAHPSRLRNRCILTSRPRWVIWRFRLSRIQWRLLADYNKMSGVLRACW</sequence>
<dbReference type="PANTHER" id="PTHR19836:SF19">
    <property type="entry name" value="SMALL RIBOSOMAL SUBUNIT PROTEIN US14M"/>
    <property type="match status" value="1"/>
</dbReference>
<dbReference type="AlphaFoldDB" id="A0A9W2ZC33"/>
<name>A0A9W2ZC33_BIOGL</name>
<dbReference type="FunFam" id="1.10.287.1480:FF:000001">
    <property type="entry name" value="30S ribosomal protein S14"/>
    <property type="match status" value="1"/>
</dbReference>
<evidence type="ECO:0000256" key="7">
    <source>
        <dbReference type="ARBA" id="ARBA00083755"/>
    </source>
</evidence>
<protein>
    <recommendedName>
        <fullName evidence="5">Small ribosomal subunit protein uS14</fullName>
    </recommendedName>
    <alternativeName>
        <fullName evidence="7">28S ribosomal protein S14, mitochondrial</fullName>
    </alternativeName>
    <alternativeName>
        <fullName evidence="6">40S ribosomal protein S29</fullName>
    </alternativeName>
</protein>
<dbReference type="RefSeq" id="XP_055872522.1">
    <property type="nucleotide sequence ID" value="XM_056016547.1"/>
</dbReference>
<keyword evidence="4" id="KW-0687">Ribonucleoprotein</keyword>
<organism evidence="8 9">
    <name type="scientific">Biomphalaria glabrata</name>
    <name type="common">Bloodfluke planorb</name>
    <name type="synonym">Freshwater snail</name>
    <dbReference type="NCBI Taxonomy" id="6526"/>
    <lineage>
        <taxon>Eukaryota</taxon>
        <taxon>Metazoa</taxon>
        <taxon>Spiralia</taxon>
        <taxon>Lophotrochozoa</taxon>
        <taxon>Mollusca</taxon>
        <taxon>Gastropoda</taxon>
        <taxon>Heterobranchia</taxon>
        <taxon>Euthyneura</taxon>
        <taxon>Panpulmonata</taxon>
        <taxon>Hygrophila</taxon>
        <taxon>Lymnaeoidea</taxon>
        <taxon>Planorbidae</taxon>
        <taxon>Biomphalaria</taxon>
    </lineage>
</organism>
<evidence type="ECO:0000256" key="1">
    <source>
        <dbReference type="ARBA" id="ARBA00009083"/>
    </source>
</evidence>
<dbReference type="GO" id="GO:0003735">
    <property type="term" value="F:structural constituent of ribosome"/>
    <property type="evidence" value="ECO:0007669"/>
    <property type="project" value="InterPro"/>
</dbReference>
<dbReference type="GeneID" id="129923807"/>
<accession>A0A9W2ZC33</accession>
<gene>
    <name evidence="9" type="primary">LOC129923807</name>
</gene>
<dbReference type="PROSITE" id="PS00527">
    <property type="entry name" value="RIBOSOMAL_S14"/>
    <property type="match status" value="1"/>
</dbReference>
<dbReference type="GO" id="GO:0006412">
    <property type="term" value="P:translation"/>
    <property type="evidence" value="ECO:0007669"/>
    <property type="project" value="InterPro"/>
</dbReference>
<evidence type="ECO:0000256" key="5">
    <source>
        <dbReference type="ARBA" id="ARBA00035167"/>
    </source>
</evidence>
<keyword evidence="3" id="KW-0689">Ribosomal protein</keyword>
<evidence type="ECO:0000256" key="6">
    <source>
        <dbReference type="ARBA" id="ARBA00035455"/>
    </source>
</evidence>
<keyword evidence="8" id="KW-1185">Reference proteome</keyword>
<dbReference type="OMA" id="DNETKPP"/>
<dbReference type="GO" id="GO:0005763">
    <property type="term" value="C:mitochondrial small ribosomal subunit"/>
    <property type="evidence" value="ECO:0007669"/>
    <property type="project" value="TreeGrafter"/>
</dbReference>
<dbReference type="PANTHER" id="PTHR19836">
    <property type="entry name" value="30S RIBOSOMAL PROTEIN S14"/>
    <property type="match status" value="1"/>
</dbReference>
<proteinExistence type="inferred from homology"/>
<dbReference type="Gene3D" id="1.10.287.1480">
    <property type="match status" value="1"/>
</dbReference>
<dbReference type="Pfam" id="PF00253">
    <property type="entry name" value="Ribosomal_S14"/>
    <property type="match status" value="1"/>
</dbReference>
<reference evidence="9" key="1">
    <citation type="submission" date="2025-08" db="UniProtKB">
        <authorList>
            <consortium name="RefSeq"/>
        </authorList>
    </citation>
    <scope>IDENTIFICATION</scope>
</reference>
<comment type="subunit">
    <text evidence="2">Component of the 40S small ribosomal subunit.</text>
</comment>
<dbReference type="SUPFAM" id="SSF57716">
    <property type="entry name" value="Glucocorticoid receptor-like (DNA-binding domain)"/>
    <property type="match status" value="1"/>
</dbReference>
<dbReference type="Proteomes" id="UP001165740">
    <property type="component" value="Chromosome 17"/>
</dbReference>